<dbReference type="EMBL" id="HG719628">
    <property type="protein sequence ID" value="CDJ58389.1"/>
    <property type="molecule type" value="Genomic_DNA"/>
</dbReference>
<reference evidence="2" key="2">
    <citation type="submission" date="2013-10" db="EMBL/GenBank/DDBJ databases">
        <authorList>
            <person name="Aslett M."/>
        </authorList>
    </citation>
    <scope>NUCLEOTIDE SEQUENCE [LARGE SCALE GENOMIC DNA]</scope>
    <source>
        <strain evidence="2">Weybridge</strain>
    </source>
</reference>
<dbReference type="RefSeq" id="XP_013335035.1">
    <property type="nucleotide sequence ID" value="XM_013479581.1"/>
</dbReference>
<feature type="region of interest" description="Disordered" evidence="1">
    <location>
        <begin position="263"/>
        <end position="290"/>
    </location>
</feature>
<dbReference type="OMA" id="PDEKYTR"/>
<proteinExistence type="predicted"/>
<dbReference type="Proteomes" id="UP000030763">
    <property type="component" value="Unassembled WGS sequence"/>
</dbReference>
<accession>U6M7D5</accession>
<dbReference type="GeneID" id="25335539"/>
<feature type="compositionally biased region" description="Polar residues" evidence="1">
    <location>
        <begin position="73"/>
        <end position="84"/>
    </location>
</feature>
<sequence length="290" mass="31625">MWEVGPKLWLYGACAQMGSQCARPSPGTPTRGLLIRVGSAVREPGYREAQSPVVSSNGSPYEESDCDSIGSGPVTSSDSNSSNGVVPLEPLSPWIFKDSYFSAPLWHAPNRVGRSSETTSGCAAHPNCKPLGPCSRQSDDFVSAANPPTPDPQTKLDEATKRMFLDFYHRNRKEQRRHEEVLKAASRVVDRSIESCPPFVSAVSLEAIQDQNPQSPVPADALARQEAEALAVEALDVFSPDEKYTRLDEFLALVNAIQNEYQSERHRGRAVRGPNRASTFGALRTPPEGD</sequence>
<evidence type="ECO:0000313" key="2">
    <source>
        <dbReference type="EMBL" id="CDJ58389.1"/>
    </source>
</evidence>
<keyword evidence="3" id="KW-1185">Reference proteome</keyword>
<reference evidence="2" key="1">
    <citation type="submission" date="2013-10" db="EMBL/GenBank/DDBJ databases">
        <title>Genomic analysis of the causative agents of coccidiosis in chickens.</title>
        <authorList>
            <person name="Reid A.J."/>
            <person name="Blake D."/>
            <person name="Billington K."/>
            <person name="Browne H."/>
            <person name="Dunn M."/>
            <person name="Hung S."/>
            <person name="Kawahara F."/>
            <person name="Miranda-Saavedra D."/>
            <person name="Mourier T."/>
            <person name="Nagra H."/>
            <person name="Otto T.D."/>
            <person name="Rawlings N."/>
            <person name="Sanchez A."/>
            <person name="Sanders M."/>
            <person name="Subramaniam C."/>
            <person name="Tay Y."/>
            <person name="Dear P."/>
            <person name="Doerig C."/>
            <person name="Gruber A."/>
            <person name="Parkinson J."/>
            <person name="Shirley M."/>
            <person name="Wan K.L."/>
            <person name="Berriman M."/>
            <person name="Tomley F."/>
            <person name="Pain A."/>
        </authorList>
    </citation>
    <scope>NUCLEOTIDE SEQUENCE [LARGE SCALE GENOMIC DNA]</scope>
    <source>
        <strain evidence="2">Weybridge</strain>
    </source>
</reference>
<dbReference type="VEuPathDB" id="ToxoDB:EMWEY_00015530"/>
<feature type="region of interest" description="Disordered" evidence="1">
    <location>
        <begin position="45"/>
        <end position="84"/>
    </location>
</feature>
<name>U6M7D5_EIMMA</name>
<gene>
    <name evidence="2" type="ORF">EMWEY_00015530</name>
</gene>
<organism evidence="2 3">
    <name type="scientific">Eimeria maxima</name>
    <name type="common">Coccidian parasite</name>
    <dbReference type="NCBI Taxonomy" id="5804"/>
    <lineage>
        <taxon>Eukaryota</taxon>
        <taxon>Sar</taxon>
        <taxon>Alveolata</taxon>
        <taxon>Apicomplexa</taxon>
        <taxon>Conoidasida</taxon>
        <taxon>Coccidia</taxon>
        <taxon>Eucoccidiorida</taxon>
        <taxon>Eimeriorina</taxon>
        <taxon>Eimeriidae</taxon>
        <taxon>Eimeria</taxon>
    </lineage>
</organism>
<protein>
    <submittedName>
        <fullName evidence="2">Uncharacterized protein</fullName>
    </submittedName>
</protein>
<dbReference type="AlphaFoldDB" id="U6M7D5"/>
<evidence type="ECO:0000256" key="1">
    <source>
        <dbReference type="SAM" id="MobiDB-lite"/>
    </source>
</evidence>
<evidence type="ECO:0000313" key="3">
    <source>
        <dbReference type="Proteomes" id="UP000030763"/>
    </source>
</evidence>
<dbReference type="OrthoDB" id="347245at2759"/>